<feature type="transmembrane region" description="Helical" evidence="1">
    <location>
        <begin position="15"/>
        <end position="40"/>
    </location>
</feature>
<dbReference type="Proteomes" id="UP000050482">
    <property type="component" value="Unassembled WGS sequence"/>
</dbReference>
<sequence length="79" mass="9417">MRTIRSMYRLVRFMLLIYGTVNAILKSRGFVVVMALLRMLMRRRVRSVRKTAALTFVDGGEPAIYRRQGWRKLTLQRRD</sequence>
<keyword evidence="1" id="KW-1133">Transmembrane helix</keyword>
<protein>
    <submittedName>
        <fullName evidence="2">Uncharacterized protein</fullName>
    </submittedName>
</protein>
<dbReference type="RefSeq" id="WP_054967643.1">
    <property type="nucleotide sequence ID" value="NZ_LJCO01000011.1"/>
</dbReference>
<evidence type="ECO:0000256" key="1">
    <source>
        <dbReference type="SAM" id="Phobius"/>
    </source>
</evidence>
<dbReference type="EMBL" id="LJCO01000011">
    <property type="protein sequence ID" value="KPV45306.1"/>
    <property type="molecule type" value="Genomic_DNA"/>
</dbReference>
<dbReference type="STRING" id="471514.AN477_02775"/>
<dbReference type="AlphaFoldDB" id="A0A0P9GVL0"/>
<evidence type="ECO:0000313" key="2">
    <source>
        <dbReference type="EMBL" id="KPV45306.1"/>
    </source>
</evidence>
<proteinExistence type="predicted"/>
<gene>
    <name evidence="2" type="ORF">AN477_02775</name>
</gene>
<dbReference type="OrthoDB" id="2377163at2"/>
<keyword evidence="3" id="KW-1185">Reference proteome</keyword>
<comment type="caution">
    <text evidence="2">The sequence shown here is derived from an EMBL/GenBank/DDBJ whole genome shotgun (WGS) entry which is preliminary data.</text>
</comment>
<keyword evidence="1" id="KW-0812">Transmembrane</keyword>
<keyword evidence="1" id="KW-0472">Membrane</keyword>
<accession>A0A0P9GVL0</accession>
<name>A0A0P9GVL0_9BACL</name>
<reference evidence="2 3" key="1">
    <citation type="submission" date="2015-09" db="EMBL/GenBank/DDBJ databases">
        <title>Draft genome sequence of Alicyclobacillus ferrooxydans DSM 22381.</title>
        <authorList>
            <person name="Hemp J."/>
        </authorList>
    </citation>
    <scope>NUCLEOTIDE SEQUENCE [LARGE SCALE GENOMIC DNA]</scope>
    <source>
        <strain evidence="2 3">TC-34</strain>
    </source>
</reference>
<dbReference type="PATRIC" id="fig|471514.4.peg.2885"/>
<evidence type="ECO:0000313" key="3">
    <source>
        <dbReference type="Proteomes" id="UP000050482"/>
    </source>
</evidence>
<organism evidence="2 3">
    <name type="scientific">Alicyclobacillus ferrooxydans</name>
    <dbReference type="NCBI Taxonomy" id="471514"/>
    <lineage>
        <taxon>Bacteria</taxon>
        <taxon>Bacillati</taxon>
        <taxon>Bacillota</taxon>
        <taxon>Bacilli</taxon>
        <taxon>Bacillales</taxon>
        <taxon>Alicyclobacillaceae</taxon>
        <taxon>Alicyclobacillus</taxon>
    </lineage>
</organism>